<dbReference type="Gene3D" id="2.170.260.10">
    <property type="entry name" value="paz domain"/>
    <property type="match status" value="1"/>
</dbReference>
<dbReference type="SUPFAM" id="SSF101690">
    <property type="entry name" value="PAZ domain"/>
    <property type="match status" value="1"/>
</dbReference>
<dbReference type="OrthoDB" id="26282at2759"/>
<dbReference type="GO" id="GO:0005634">
    <property type="term" value="C:nucleus"/>
    <property type="evidence" value="ECO:0007669"/>
    <property type="project" value="UniProtKB-SubCell"/>
</dbReference>
<dbReference type="SUPFAM" id="SSF48452">
    <property type="entry name" value="TPR-like"/>
    <property type="match status" value="2"/>
</dbReference>
<dbReference type="CDD" id="cd04657">
    <property type="entry name" value="Piwi_ago-like"/>
    <property type="match status" value="1"/>
</dbReference>
<keyword evidence="3 4" id="KW-0539">Nucleus</keyword>
<protein>
    <recommendedName>
        <fullName evidence="4">mRNA 3'-end-processing protein RNA14</fullName>
    </recommendedName>
</protein>
<evidence type="ECO:0000259" key="6">
    <source>
        <dbReference type="PROSITE" id="PS50822"/>
    </source>
</evidence>
<feature type="region of interest" description="Disordered" evidence="5">
    <location>
        <begin position="893"/>
        <end position="936"/>
    </location>
</feature>
<dbReference type="Gene3D" id="1.25.40.10">
    <property type="entry name" value="Tetratricopeptide repeat domain"/>
    <property type="match status" value="1"/>
</dbReference>
<organism evidence="7 8">
    <name type="scientific">Curvularia clavata</name>
    <dbReference type="NCBI Taxonomy" id="95742"/>
    <lineage>
        <taxon>Eukaryota</taxon>
        <taxon>Fungi</taxon>
        <taxon>Dikarya</taxon>
        <taxon>Ascomycota</taxon>
        <taxon>Pezizomycotina</taxon>
        <taxon>Dothideomycetes</taxon>
        <taxon>Pleosporomycetidae</taxon>
        <taxon>Pleosporales</taxon>
        <taxon>Pleosporineae</taxon>
        <taxon>Pleosporaceae</taxon>
        <taxon>Curvularia</taxon>
    </lineage>
</organism>
<dbReference type="InterPro" id="IPR032474">
    <property type="entry name" value="Argonaute_N"/>
</dbReference>
<feature type="region of interest" description="Disordered" evidence="5">
    <location>
        <begin position="199"/>
        <end position="218"/>
    </location>
</feature>
<evidence type="ECO:0000313" key="7">
    <source>
        <dbReference type="EMBL" id="USP73345.1"/>
    </source>
</evidence>
<dbReference type="InterPro" id="IPR008847">
    <property type="entry name" value="Suf"/>
</dbReference>
<dbReference type="InterPro" id="IPR032472">
    <property type="entry name" value="ArgoL2"/>
</dbReference>
<feature type="compositionally biased region" description="Low complexity" evidence="5">
    <location>
        <begin position="155"/>
        <end position="174"/>
    </location>
</feature>
<feature type="compositionally biased region" description="Basic and acidic residues" evidence="5">
    <location>
        <begin position="1070"/>
        <end position="1080"/>
    </location>
</feature>
<dbReference type="Pfam" id="PF08699">
    <property type="entry name" value="ArgoL1"/>
    <property type="match status" value="1"/>
</dbReference>
<evidence type="ECO:0000256" key="2">
    <source>
        <dbReference type="ARBA" id="ARBA00022737"/>
    </source>
</evidence>
<dbReference type="Pfam" id="PF05843">
    <property type="entry name" value="Suf"/>
    <property type="match status" value="1"/>
</dbReference>
<feature type="compositionally biased region" description="Low complexity" evidence="5">
    <location>
        <begin position="199"/>
        <end position="214"/>
    </location>
</feature>
<feature type="compositionally biased region" description="Acidic residues" evidence="5">
    <location>
        <begin position="102"/>
        <end position="111"/>
    </location>
</feature>
<feature type="compositionally biased region" description="Polar residues" evidence="5">
    <location>
        <begin position="129"/>
        <end position="142"/>
    </location>
</feature>
<dbReference type="GO" id="GO:0003729">
    <property type="term" value="F:mRNA binding"/>
    <property type="evidence" value="ECO:0007669"/>
    <property type="project" value="TreeGrafter"/>
</dbReference>
<dbReference type="GO" id="GO:0180010">
    <property type="term" value="P:co-transcriptional mRNA 3'-end processing, cleavage and polyadenylation pathway"/>
    <property type="evidence" value="ECO:0007669"/>
    <property type="project" value="UniProtKB-UniRule"/>
</dbReference>
<dbReference type="InterPro" id="IPR011990">
    <property type="entry name" value="TPR-like_helical_dom_sf"/>
</dbReference>
<dbReference type="PROSITE" id="PS50822">
    <property type="entry name" value="PIWI"/>
    <property type="match status" value="1"/>
</dbReference>
<dbReference type="InterPro" id="IPR012337">
    <property type="entry name" value="RNaseH-like_sf"/>
</dbReference>
<keyword evidence="8" id="KW-1185">Reference proteome</keyword>
<dbReference type="SUPFAM" id="SSF53098">
    <property type="entry name" value="Ribonuclease H-like"/>
    <property type="match status" value="1"/>
</dbReference>
<evidence type="ECO:0000313" key="8">
    <source>
        <dbReference type="Proteomes" id="UP001056012"/>
    </source>
</evidence>
<dbReference type="VEuPathDB" id="FungiDB:yc1106_00619"/>
<dbReference type="Pfam" id="PF02170">
    <property type="entry name" value="PAZ"/>
    <property type="match status" value="1"/>
</dbReference>
<dbReference type="SMART" id="SM01163">
    <property type="entry name" value="DUF1785"/>
    <property type="match status" value="1"/>
</dbReference>
<gene>
    <name evidence="7" type="ORF">yc1106_00619</name>
</gene>
<dbReference type="Pfam" id="PF16488">
    <property type="entry name" value="ArgoL2"/>
    <property type="match status" value="1"/>
</dbReference>
<evidence type="ECO:0000256" key="5">
    <source>
        <dbReference type="SAM" id="MobiDB-lite"/>
    </source>
</evidence>
<dbReference type="SMART" id="SM00950">
    <property type="entry name" value="Piwi"/>
    <property type="match status" value="1"/>
</dbReference>
<dbReference type="Pfam" id="PF16486">
    <property type="entry name" value="ArgoN"/>
    <property type="match status" value="1"/>
</dbReference>
<dbReference type="InterPro" id="IPR003107">
    <property type="entry name" value="HAT"/>
</dbReference>
<evidence type="ECO:0000256" key="1">
    <source>
        <dbReference type="ARBA" id="ARBA00002863"/>
    </source>
</evidence>
<feature type="region of interest" description="Disordered" evidence="5">
    <location>
        <begin position="1972"/>
        <end position="2007"/>
    </location>
</feature>
<dbReference type="Proteomes" id="UP001056012">
    <property type="component" value="Chromosome 1"/>
</dbReference>
<evidence type="ECO:0000256" key="4">
    <source>
        <dbReference type="RuleBase" id="RU369035"/>
    </source>
</evidence>
<dbReference type="InterPro" id="IPR003100">
    <property type="entry name" value="PAZ_dom"/>
</dbReference>
<dbReference type="Pfam" id="PF02171">
    <property type="entry name" value="Piwi"/>
    <property type="match status" value="1"/>
</dbReference>
<proteinExistence type="predicted"/>
<dbReference type="CDD" id="cd02846">
    <property type="entry name" value="PAZ_argonaute_like"/>
    <property type="match status" value="1"/>
</dbReference>
<dbReference type="InterPro" id="IPR036397">
    <property type="entry name" value="RNaseH_sf"/>
</dbReference>
<comment type="function">
    <text evidence="1 4">Component of the cleavage factor IA (CFIA) complex, which is involved in the endonucleolytic cleavage during polyadenylation-dependent pre-mRNA 3'-end formation.</text>
</comment>
<keyword evidence="4" id="KW-0507">mRNA processing</keyword>
<feature type="compositionally biased region" description="Polar residues" evidence="5">
    <location>
        <begin position="74"/>
        <end position="84"/>
    </location>
</feature>
<dbReference type="EMBL" id="CP089274">
    <property type="protein sequence ID" value="USP73345.1"/>
    <property type="molecule type" value="Genomic_DNA"/>
</dbReference>
<feature type="region of interest" description="Disordered" evidence="5">
    <location>
        <begin position="1"/>
        <end position="192"/>
    </location>
</feature>
<dbReference type="PANTHER" id="PTHR19980:SF0">
    <property type="entry name" value="CLEAVAGE STIMULATION FACTOR SUBUNIT 3"/>
    <property type="match status" value="1"/>
</dbReference>
<dbReference type="InterPro" id="IPR014811">
    <property type="entry name" value="ArgoL1"/>
</dbReference>
<feature type="region of interest" description="Disordered" evidence="5">
    <location>
        <begin position="1049"/>
        <end position="1097"/>
    </location>
</feature>
<dbReference type="PANTHER" id="PTHR19980">
    <property type="entry name" value="RNA CLEAVAGE STIMULATION FACTOR"/>
    <property type="match status" value="1"/>
</dbReference>
<dbReference type="Gene3D" id="3.40.50.2300">
    <property type="match status" value="1"/>
</dbReference>
<dbReference type="InterPro" id="IPR036085">
    <property type="entry name" value="PAZ_dom_sf"/>
</dbReference>
<evidence type="ECO:0000256" key="3">
    <source>
        <dbReference type="ARBA" id="ARBA00023242"/>
    </source>
</evidence>
<feature type="region of interest" description="Disordered" evidence="5">
    <location>
        <begin position="616"/>
        <end position="637"/>
    </location>
</feature>
<dbReference type="InterPro" id="IPR045243">
    <property type="entry name" value="Rna14-like"/>
</dbReference>
<dbReference type="InterPro" id="IPR003165">
    <property type="entry name" value="Piwi"/>
</dbReference>
<dbReference type="Gene3D" id="1.25.40.1040">
    <property type="match status" value="1"/>
</dbReference>
<name>A0A9Q9DNP3_CURCL</name>
<dbReference type="GO" id="GO:0005737">
    <property type="term" value="C:cytoplasm"/>
    <property type="evidence" value="ECO:0007669"/>
    <property type="project" value="UniProtKB-SubCell"/>
</dbReference>
<feature type="compositionally biased region" description="Low complexity" evidence="5">
    <location>
        <begin position="112"/>
        <end position="122"/>
    </location>
</feature>
<dbReference type="SMART" id="SM00386">
    <property type="entry name" value="HAT"/>
    <property type="match status" value="6"/>
</dbReference>
<dbReference type="Gene3D" id="3.30.420.10">
    <property type="entry name" value="Ribonuclease H-like superfamily/Ribonuclease H"/>
    <property type="match status" value="1"/>
</dbReference>
<feature type="domain" description="Piwi" evidence="6">
    <location>
        <begin position="1663"/>
        <end position="1973"/>
    </location>
</feature>
<reference evidence="7" key="1">
    <citation type="submission" date="2021-12" db="EMBL/GenBank/DDBJ databases">
        <title>Curvularia clavata genome.</title>
        <authorList>
            <person name="Cao Y."/>
        </authorList>
    </citation>
    <scope>NUCLEOTIDE SEQUENCE</scope>
    <source>
        <strain evidence="7">Yc1106</strain>
    </source>
</reference>
<keyword evidence="4" id="KW-0963">Cytoplasm</keyword>
<comment type="subcellular location">
    <subcellularLocation>
        <location evidence="4">Nucleus</location>
    </subcellularLocation>
    <subcellularLocation>
        <location evidence="4">Cytoplasm</location>
    </subcellularLocation>
    <text evidence="4">Nucleus and/or cytoplasm.</text>
</comment>
<dbReference type="InterPro" id="IPR045246">
    <property type="entry name" value="Piwi_ago-like"/>
</dbReference>
<keyword evidence="2" id="KW-0677">Repeat</keyword>
<sequence>MSMADEAELAFLEAQKDEEYDPARGGYNMPDAPTGQEEYDPTANFSARSEHSESMPPESGVNSPPQATEGEHGSQAQPPQTSAEASAAPQSKRPRTVGGFVDESEDEEEEPAAQPQEANASATGAGESPQPSFTNTPKNTLPNPDVQLHSAQDQAPASVSAPVAVNEPAPSVASLPNGSTPVPDVTKPATPDVMNVASARPSVAPATPAPTSASLPKARLPQDRVGILEDRIAEDPRGDIEAWLSLIEEHRRRHKHDDARAVFERFLKVFPSAGEQWVEYIQFETELDELPKVEHLFGRSIPSAQYIGIYSAYIDFIRRRFNLTTDQNGQNRQTVTQAYEFVLNSIGIDVQAGKLWLDYIEMLKTGPGVLGGSNWQDMQKMDTLRKVYQRAVSVPHNATLEIWRDYDKFEMSMNKVSGRKQLQETSPAYMTARSAINVLENNITRGVIQTTLPKLPPAAGFDGYEEYMNQVKLWKNWIQWEKSDPLECATDNRELYNKRVLHLYKNALMALRFWPELWYEAAEWSYENNLQAEGDKFLNDGIEANPESCLLAFKKANQVEQRTDFEDGQAGIIAKGRAVREPYQKLLDTIYDLTAQVKKREEHSIARAKEQFEAQKAADEAARSAAQQNDDADDEDEVVAARRLKEKEEAFNSQLQAMSAGYNAQTQNLKKTLTYAWIALMRAMRRVQGKGDPKGEIGGFRGIFTEARKKGKLLSEAYVASALIEHHCYQEPAAQKIFERGMKLFPEDEQFALEYIKHLIKLNDSTNARAVFETVVGKLTAKPENVHRAKGLFAFFHDYEAQFGELAQITKLEQRMATLFPEDPQLLRFSQRFASTTFDPISVRHIISPRTQMKPVMPSVMPSIEEQQPVPVMPPQPPPVVEQQRLASPAIINSPHLANLHPVTNSPKRPLEDVEEAPQPRKLARGESPLKGAAGRRLDAARRNLATAGSTPIGQAQGPPPLPRGINFLLSIIPAAHTYNAARFKPDLLVNLLRDATAIPLPPGQAIPQPQRWGTTPTTAQQLQSIQEKYGFLNIPVQHTPAPIQIQDLTMGGPPKAWGQVGNRSTASSKESEPESRDLSQHSSPKSIPRFDGNRDPTAMIKRAIEYTTPGDLKNLSEFFGMGGWNAARGVTTTDLPPRPQTFNQYGKAVGITLNTFNLKNTPNTVVHQYDIHFTGDANDYNKRVVLKKIWHSRAVKSALGEPDNLWIWDTNKLAWSSKKLDRPETRINVDLDEEKGRPTKPGQKGNKHTVFVRHTRKVDFAGLNAFLNGQAPWSSDCIDTLNFLDHVMREWPSQKYTMIKKSFFERGQQRFDLGGGIEAFKGVFTSLRPVLDDKFNKSLAVNVDVANGTFWRATALGQVICQAFGCTPAQFAGMFKTAQQNWDKSILKRDLKKFKRIGVSTTHTKEPTQWTIDEFCDKDANKTTFEDPNDRTKKISVSDYFKKKYGVMIIGGLPVVRMTKRIRGAPVYMPIDVLMVDPNQRYAHKLNETQTSNMIKFAVTLPKDRWAAVQHGIQLLKWAEDPYLRHYGIQVNPNASKVQGRVLPSPVLSFGAGSKEVNVKPNDLIQGRWRLDGRKFIAPNTRPIRGWGVCAIQGRGSPNPQATNAFVEKLIQVYEGHGGIINSHPQRGKKPWMGPGNLADGGELVANVWKTVGNVFGGPPSLMIFIVNDKNIDVYRRIKKSCDIRFGVASQILQSRHVLTASPQYISNVCMKINAKLGGATAVAKSQLIPKIAPKAAMTPTMVIGADISHPAPGAGSHEAASYAAITVSADSSFMRYWAEVQTNGNRMEMLLPSTIDEQFGYMALKWMQNVGQGRPPHRVLYIRDGVGEAQYAAVLADEVHDMKQAFLKLGCKEAPKFTVVVAGKRHHIRFFPEAGKGDRNNNPLPGTLVESGCTHPFEFDFYLCPHVAIKGTARPIHYHCILNEGEWKPAELQQFIFEHSYQYVRSTTPVSMHPAVYYAHLAADRSRAHITGSPVTSGKKEAQAKKEAQEKGKEKETSSSGTSKRPIEVAPLMAILNARSLKDGMWFI</sequence>
<feature type="compositionally biased region" description="Basic and acidic residues" evidence="5">
    <location>
        <begin position="1980"/>
        <end position="1999"/>
    </location>
</feature>
<accession>A0A9Q9DNP3</accession>